<feature type="transmembrane region" description="Helical" evidence="9">
    <location>
        <begin position="490"/>
        <end position="511"/>
    </location>
</feature>
<evidence type="ECO:0000256" key="4">
    <source>
        <dbReference type="ARBA" id="ARBA00022856"/>
    </source>
</evidence>
<dbReference type="Proteomes" id="UP001228905">
    <property type="component" value="Unassembled WGS sequence"/>
</dbReference>
<gene>
    <name evidence="10" type="ORF">QO010_002346</name>
</gene>
<dbReference type="EMBL" id="JAUSVS010000004">
    <property type="protein sequence ID" value="MDQ0464562.1"/>
    <property type="molecule type" value="Genomic_DNA"/>
</dbReference>
<feature type="transmembrane region" description="Helical" evidence="9">
    <location>
        <begin position="458"/>
        <end position="478"/>
    </location>
</feature>
<evidence type="ECO:0000256" key="9">
    <source>
        <dbReference type="SAM" id="Phobius"/>
    </source>
</evidence>
<feature type="region of interest" description="Disordered" evidence="8">
    <location>
        <begin position="629"/>
        <end position="650"/>
    </location>
</feature>
<dbReference type="Gene3D" id="1.20.1250.20">
    <property type="entry name" value="MFS general substrate transporter like domains"/>
    <property type="match status" value="2"/>
</dbReference>
<organism evidence="10 11">
    <name type="scientific">Caulobacter ginsengisoli</name>
    <dbReference type="NCBI Taxonomy" id="400775"/>
    <lineage>
        <taxon>Bacteria</taxon>
        <taxon>Pseudomonadati</taxon>
        <taxon>Pseudomonadota</taxon>
        <taxon>Alphaproteobacteria</taxon>
        <taxon>Caulobacterales</taxon>
        <taxon>Caulobacteraceae</taxon>
        <taxon>Caulobacter</taxon>
    </lineage>
</organism>
<evidence type="ECO:0000256" key="1">
    <source>
        <dbReference type="ARBA" id="ARBA00004141"/>
    </source>
</evidence>
<feature type="transmembrane region" description="Helical" evidence="9">
    <location>
        <begin position="248"/>
        <end position="268"/>
    </location>
</feature>
<feature type="transmembrane region" description="Helical" evidence="9">
    <location>
        <begin position="345"/>
        <end position="364"/>
    </location>
</feature>
<dbReference type="NCBIfam" id="TIGR00924">
    <property type="entry name" value="yjdL_sub1_fam"/>
    <property type="match status" value="1"/>
</dbReference>
<keyword evidence="3 7" id="KW-0812">Transmembrane</keyword>
<evidence type="ECO:0000256" key="8">
    <source>
        <dbReference type="SAM" id="MobiDB-lite"/>
    </source>
</evidence>
<dbReference type="InterPro" id="IPR000109">
    <property type="entry name" value="POT_fam"/>
</dbReference>
<comment type="caution">
    <text evidence="10">The sequence shown here is derived from an EMBL/GenBank/DDBJ whole genome shotgun (WGS) entry which is preliminary data.</text>
</comment>
<sequence>MNSIVVIVGVLITLLTGIPVVMQLVKGHPRGLFILFFAEMWERFSYYGMRGLLVFFLTKHFLFDDGFANTQYGSYTSLVYLLPLIGGILADRYLGTRKAIAFGALLLVFGHLTMAVEGKPAQQVLTYPVCAAADTACKSVDYGFKAEGVGSARKVNLLIDGKTYDYASTKDGGFEIKGLAPGGVLPTVLAKDSYKLSVVGRDQMYVNIFFLALALIVMGVGFLKANISSIVGQLYPKGDPRRDSGFTLYYYGINLGAFWAAILCGYLGENFGWSYGFGAAGIGMLLGFLVFVLGKPLLEGHGEPPNPELLARPVAGPLNREHIIYLLGLLGVAGVWFLVQRNSLVGLGLGISSIAVLAYVGFFMVTKCDSQERGRLLLALFLVAGSVVFWTLFEQAGTSLNLFADRNTNLDLINAPTTLNILGHPLFLGTRAMWDAAGAPAGTWWIDMGFSAAQTQSFNAGFILIFAPIFAALWAWMGRRGRDPNPVTKFGLGLMQVGLGFLVIVASQGMADTSFRLPLLVLGVVYLLHTTGELCLSPVGLSQITKLAPPVLVSTMMAVWFLSSSWAQFVGAKIAALTASETVGGQVLDPGAALQSSIQVFLTIGLIGIGVGVLFLIAAPFLKHLAHGADDTTGPEEPPVDGERQTVPQG</sequence>
<feature type="transmembrane region" description="Helical" evidence="9">
    <location>
        <begin position="322"/>
        <end position="339"/>
    </location>
</feature>
<dbReference type="RefSeq" id="WP_307349326.1">
    <property type="nucleotide sequence ID" value="NZ_JAUSVS010000004.1"/>
</dbReference>
<evidence type="ECO:0000256" key="3">
    <source>
        <dbReference type="ARBA" id="ARBA00022692"/>
    </source>
</evidence>
<keyword evidence="4" id="KW-0571">Peptide transport</keyword>
<reference evidence="10 11" key="1">
    <citation type="submission" date="2023-07" db="EMBL/GenBank/DDBJ databases">
        <title>Genomic Encyclopedia of Type Strains, Phase IV (KMG-IV): sequencing the most valuable type-strain genomes for metagenomic binning, comparative biology and taxonomic classification.</title>
        <authorList>
            <person name="Goeker M."/>
        </authorList>
    </citation>
    <scope>NUCLEOTIDE SEQUENCE [LARGE SCALE GENOMIC DNA]</scope>
    <source>
        <strain evidence="10 11">DSM 18695</strain>
    </source>
</reference>
<dbReference type="SUPFAM" id="SSF103473">
    <property type="entry name" value="MFS general substrate transporter"/>
    <property type="match status" value="1"/>
</dbReference>
<keyword evidence="11" id="KW-1185">Reference proteome</keyword>
<comment type="similarity">
    <text evidence="2 7">Belongs to the major facilitator superfamily. Proton-dependent oligopeptide transporter (POT/PTR) (TC 2.A.17) family.</text>
</comment>
<feature type="transmembrane region" description="Helical" evidence="9">
    <location>
        <begin position="517"/>
        <end position="536"/>
    </location>
</feature>
<evidence type="ECO:0000313" key="10">
    <source>
        <dbReference type="EMBL" id="MDQ0464562.1"/>
    </source>
</evidence>
<feature type="transmembrane region" description="Helical" evidence="9">
    <location>
        <begin position="548"/>
        <end position="567"/>
    </location>
</feature>
<evidence type="ECO:0000256" key="2">
    <source>
        <dbReference type="ARBA" id="ARBA00005982"/>
    </source>
</evidence>
<evidence type="ECO:0000256" key="7">
    <source>
        <dbReference type="RuleBase" id="RU003755"/>
    </source>
</evidence>
<comment type="subcellular location">
    <subcellularLocation>
        <location evidence="1 7">Membrane</location>
        <topology evidence="1 7">Multi-pass membrane protein</topology>
    </subcellularLocation>
</comment>
<feature type="transmembrane region" description="Helical" evidence="9">
    <location>
        <begin position="274"/>
        <end position="293"/>
    </location>
</feature>
<evidence type="ECO:0000256" key="5">
    <source>
        <dbReference type="ARBA" id="ARBA00022989"/>
    </source>
</evidence>
<keyword evidence="6 9" id="KW-0472">Membrane</keyword>
<protein>
    <submittedName>
        <fullName evidence="10">POT family proton-dependent oligopeptide transporter</fullName>
    </submittedName>
</protein>
<dbReference type="CDD" id="cd17346">
    <property type="entry name" value="MFS_DtpA_like"/>
    <property type="match status" value="1"/>
</dbReference>
<feature type="transmembrane region" description="Helical" evidence="9">
    <location>
        <begin position="6"/>
        <end position="25"/>
    </location>
</feature>
<feature type="transmembrane region" description="Helical" evidence="9">
    <location>
        <begin position="598"/>
        <end position="622"/>
    </location>
</feature>
<dbReference type="Pfam" id="PF00854">
    <property type="entry name" value="PTR2"/>
    <property type="match status" value="2"/>
</dbReference>
<feature type="transmembrane region" description="Helical" evidence="9">
    <location>
        <begin position="376"/>
        <end position="393"/>
    </location>
</feature>
<feature type="transmembrane region" description="Helical" evidence="9">
    <location>
        <begin position="75"/>
        <end position="94"/>
    </location>
</feature>
<feature type="transmembrane region" description="Helical" evidence="9">
    <location>
        <begin position="204"/>
        <end position="227"/>
    </location>
</feature>
<proteinExistence type="inferred from homology"/>
<dbReference type="PROSITE" id="PS01023">
    <property type="entry name" value="PTR2_2"/>
    <property type="match status" value="1"/>
</dbReference>
<keyword evidence="7" id="KW-0813">Transport</keyword>
<dbReference type="InterPro" id="IPR005279">
    <property type="entry name" value="Dipep/tripep_permease"/>
</dbReference>
<name>A0ABU0IRB9_9CAUL</name>
<dbReference type="PANTHER" id="PTHR11654">
    <property type="entry name" value="OLIGOPEPTIDE TRANSPORTER-RELATED"/>
    <property type="match status" value="1"/>
</dbReference>
<accession>A0ABU0IRB9</accession>
<dbReference type="PROSITE" id="PS01022">
    <property type="entry name" value="PTR2_1"/>
    <property type="match status" value="1"/>
</dbReference>
<evidence type="ECO:0000256" key="6">
    <source>
        <dbReference type="ARBA" id="ARBA00023136"/>
    </source>
</evidence>
<dbReference type="InterPro" id="IPR036259">
    <property type="entry name" value="MFS_trans_sf"/>
</dbReference>
<keyword evidence="4" id="KW-0653">Protein transport</keyword>
<evidence type="ECO:0000313" key="11">
    <source>
        <dbReference type="Proteomes" id="UP001228905"/>
    </source>
</evidence>
<keyword evidence="5 9" id="KW-1133">Transmembrane helix</keyword>
<dbReference type="InterPro" id="IPR018456">
    <property type="entry name" value="PTR2_symporter_CS"/>
</dbReference>